<dbReference type="RefSeq" id="WP_191769509.1">
    <property type="nucleotide sequence ID" value="NZ_JACSQS010000003.1"/>
</dbReference>
<evidence type="ECO:0000313" key="6">
    <source>
        <dbReference type="Proteomes" id="UP000636938"/>
    </source>
</evidence>
<feature type="transmembrane region" description="Helical" evidence="3">
    <location>
        <begin position="107"/>
        <end position="133"/>
    </location>
</feature>
<protein>
    <submittedName>
        <fullName evidence="5">DUF4339 domain-containing protein</fullName>
    </submittedName>
</protein>
<sequence>MSEWFHAEGSRQVGPVSAEDMGELFRGNRIGLDTLVWREGLPAWQPLRTVVEELGLTAVPAATAAANVPPLPPVPPGSPPAPPSSAAPYAGARALPMQAQKKPLSGCAMTAVIGGAALLVLVPVCAILAAIALPAYNDYTIRAKVAHSVAALQPLQVQVAEFVNREGRCPTRADPDFPAHDHYTGQGLSSVQFGQFENDHCGIEATLAVGESKVDGDLLWQEYDPQASRWECSSDGADKYLPVNCRD</sequence>
<dbReference type="Pfam" id="PF14237">
    <property type="entry name" value="GYF_2"/>
    <property type="match status" value="1"/>
</dbReference>
<evidence type="ECO:0000256" key="1">
    <source>
        <dbReference type="ARBA" id="ARBA00005233"/>
    </source>
</evidence>
<dbReference type="InterPro" id="IPR025640">
    <property type="entry name" value="GYF_2"/>
</dbReference>
<feature type="compositionally biased region" description="Pro residues" evidence="2">
    <location>
        <begin position="70"/>
        <end position="85"/>
    </location>
</feature>
<reference evidence="5 6" key="1">
    <citation type="submission" date="2020-08" db="EMBL/GenBank/DDBJ databases">
        <title>A Genomic Blueprint of the Chicken Gut Microbiome.</title>
        <authorList>
            <person name="Gilroy R."/>
            <person name="Ravi A."/>
            <person name="Getino M."/>
            <person name="Pursley I."/>
            <person name="Horton D.L."/>
            <person name="Alikhan N.-F."/>
            <person name="Baker D."/>
            <person name="Gharbi K."/>
            <person name="Hall N."/>
            <person name="Watson M."/>
            <person name="Adriaenssens E.M."/>
            <person name="Foster-Nyarko E."/>
            <person name="Jarju S."/>
            <person name="Secka A."/>
            <person name="Antonio M."/>
            <person name="Oren A."/>
            <person name="Chaudhuri R."/>
            <person name="La Ragione R.M."/>
            <person name="Hildebrand F."/>
            <person name="Pallen M.J."/>
        </authorList>
    </citation>
    <scope>NUCLEOTIDE SEQUENCE [LARGE SCALE GENOMIC DNA]</scope>
    <source>
        <strain evidence="5 6">Sa5BUN4</strain>
    </source>
</reference>
<organism evidence="5 6">
    <name type="scientific">Stenotrophomonas lacuserhaii</name>
    <dbReference type="NCBI Taxonomy" id="2760084"/>
    <lineage>
        <taxon>Bacteria</taxon>
        <taxon>Pseudomonadati</taxon>
        <taxon>Pseudomonadota</taxon>
        <taxon>Gammaproteobacteria</taxon>
        <taxon>Lysobacterales</taxon>
        <taxon>Lysobacteraceae</taxon>
        <taxon>Stenotrophomonas</taxon>
    </lineage>
</organism>
<evidence type="ECO:0000313" key="5">
    <source>
        <dbReference type="EMBL" id="MBD7953574.1"/>
    </source>
</evidence>
<feature type="domain" description="GYF" evidence="4">
    <location>
        <begin position="4"/>
        <end position="50"/>
    </location>
</feature>
<comment type="caution">
    <text evidence="5">The sequence shown here is derived from an EMBL/GenBank/DDBJ whole genome shotgun (WGS) entry which is preliminary data.</text>
</comment>
<dbReference type="EMBL" id="JACSQS010000003">
    <property type="protein sequence ID" value="MBD7953574.1"/>
    <property type="molecule type" value="Genomic_DNA"/>
</dbReference>
<name>A0A8X8K1L8_9GAMM</name>
<keyword evidence="3" id="KW-0472">Membrane</keyword>
<dbReference type="InterPro" id="IPR001082">
    <property type="entry name" value="Pilin"/>
</dbReference>
<dbReference type="AlphaFoldDB" id="A0A8X8K1L8"/>
<dbReference type="SUPFAM" id="SSF54523">
    <property type="entry name" value="Pili subunits"/>
    <property type="match status" value="1"/>
</dbReference>
<dbReference type="Proteomes" id="UP000636938">
    <property type="component" value="Unassembled WGS sequence"/>
</dbReference>
<proteinExistence type="inferred from homology"/>
<dbReference type="Gene3D" id="3.30.700.10">
    <property type="entry name" value="Glycoprotein, Type 4 Pilin"/>
    <property type="match status" value="1"/>
</dbReference>
<comment type="similarity">
    <text evidence="1">Belongs to the N-Me-Phe pilin family.</text>
</comment>
<keyword evidence="6" id="KW-1185">Reference proteome</keyword>
<feature type="region of interest" description="Disordered" evidence="2">
    <location>
        <begin position="70"/>
        <end position="89"/>
    </location>
</feature>
<evidence type="ECO:0000259" key="4">
    <source>
        <dbReference type="Pfam" id="PF14237"/>
    </source>
</evidence>
<dbReference type="GO" id="GO:0009289">
    <property type="term" value="C:pilus"/>
    <property type="evidence" value="ECO:0007669"/>
    <property type="project" value="InterPro"/>
</dbReference>
<accession>A0A8X8K1L8</accession>
<dbReference type="GO" id="GO:0007155">
    <property type="term" value="P:cell adhesion"/>
    <property type="evidence" value="ECO:0007669"/>
    <property type="project" value="InterPro"/>
</dbReference>
<dbReference type="InterPro" id="IPR045584">
    <property type="entry name" value="Pilin-like"/>
</dbReference>
<gene>
    <name evidence="5" type="ORF">H9654_05070</name>
</gene>
<evidence type="ECO:0000256" key="3">
    <source>
        <dbReference type="SAM" id="Phobius"/>
    </source>
</evidence>
<keyword evidence="3" id="KW-0812">Transmembrane</keyword>
<keyword evidence="3" id="KW-1133">Transmembrane helix</keyword>
<evidence type="ECO:0000256" key="2">
    <source>
        <dbReference type="SAM" id="MobiDB-lite"/>
    </source>
</evidence>
<dbReference type="Pfam" id="PF00114">
    <property type="entry name" value="Pilin"/>
    <property type="match status" value="1"/>
</dbReference>